<gene>
    <name evidence="1" type="ORF">JYP50_01795</name>
</gene>
<dbReference type="AlphaFoldDB" id="A0A939DBV0"/>
<keyword evidence="2" id="KW-1185">Reference proteome</keyword>
<reference evidence="1" key="1">
    <citation type="submission" date="2021-02" db="EMBL/GenBank/DDBJ databases">
        <title>PHA producing bacteria isolated from coastal sediment in Guangdong, Shenzhen.</title>
        <authorList>
            <person name="Zheng W."/>
            <person name="Yu S."/>
            <person name="Huang Y."/>
        </authorList>
    </citation>
    <scope>NUCLEOTIDE SEQUENCE</scope>
    <source>
        <strain evidence="1">TN14-10</strain>
    </source>
</reference>
<comment type="caution">
    <text evidence="1">The sequence shown here is derived from an EMBL/GenBank/DDBJ whole genome shotgun (WGS) entry which is preliminary data.</text>
</comment>
<evidence type="ECO:0000313" key="2">
    <source>
        <dbReference type="Proteomes" id="UP000664303"/>
    </source>
</evidence>
<organism evidence="1 2">
    <name type="scientific">Parahaliea mediterranea</name>
    <dbReference type="NCBI Taxonomy" id="651086"/>
    <lineage>
        <taxon>Bacteria</taxon>
        <taxon>Pseudomonadati</taxon>
        <taxon>Pseudomonadota</taxon>
        <taxon>Gammaproteobacteria</taxon>
        <taxon>Cellvibrionales</taxon>
        <taxon>Halieaceae</taxon>
        <taxon>Parahaliea</taxon>
    </lineage>
</organism>
<protein>
    <recommendedName>
        <fullName evidence="3">DUF2946 domain-containing protein</fullName>
    </recommendedName>
</protein>
<proteinExistence type="predicted"/>
<dbReference type="Proteomes" id="UP000664303">
    <property type="component" value="Unassembled WGS sequence"/>
</dbReference>
<accession>A0A939DBV0</accession>
<dbReference type="RefSeq" id="WP_206558736.1">
    <property type="nucleotide sequence ID" value="NZ_JAFKCZ010000001.1"/>
</dbReference>
<evidence type="ECO:0008006" key="3">
    <source>
        <dbReference type="Google" id="ProtNLM"/>
    </source>
</evidence>
<sequence length="111" mass="11804">MYTRGTLHQPRRETMPDMLQGLTQYAPKLRRGLALLILLGSQVLEAQHDQLGEDRAADCPLCQFSSQSAALVQAALPPILIAHSPVAAPVARAACGNATFIHLARGPPAVA</sequence>
<evidence type="ECO:0000313" key="1">
    <source>
        <dbReference type="EMBL" id="MBN7795305.1"/>
    </source>
</evidence>
<name>A0A939DBV0_9GAMM</name>
<dbReference type="EMBL" id="JAFKCZ010000001">
    <property type="protein sequence ID" value="MBN7795305.1"/>
    <property type="molecule type" value="Genomic_DNA"/>
</dbReference>